<gene>
    <name evidence="9" type="ORF">JETT_2704</name>
</gene>
<feature type="transmembrane region" description="Helical" evidence="8">
    <location>
        <begin position="97"/>
        <end position="117"/>
    </location>
</feature>
<dbReference type="InterPro" id="IPR038665">
    <property type="entry name" value="Voltage-dep_anion_channel_sf"/>
</dbReference>
<evidence type="ECO:0000313" key="10">
    <source>
        <dbReference type="Proteomes" id="UP000319783"/>
    </source>
</evidence>
<keyword evidence="7 8" id="KW-0472">Membrane</keyword>
<keyword evidence="3" id="KW-0813">Transport</keyword>
<dbReference type="Pfam" id="PF03595">
    <property type="entry name" value="SLAC1"/>
    <property type="match status" value="1"/>
</dbReference>
<feature type="transmembrane region" description="Helical" evidence="8">
    <location>
        <begin position="123"/>
        <end position="146"/>
    </location>
</feature>
<name>A0A533Q8Q3_9BACT</name>
<proteinExistence type="inferred from homology"/>
<keyword evidence="6 8" id="KW-1133">Transmembrane helix</keyword>
<evidence type="ECO:0000313" key="9">
    <source>
        <dbReference type="EMBL" id="TLD41016.1"/>
    </source>
</evidence>
<reference evidence="9 10" key="1">
    <citation type="submission" date="2019-04" db="EMBL/GenBank/DDBJ databases">
        <title>Genome of a novel bacterium Candidatus Jettenia ecosi reconstructed from metagenome of an anammox bioreactor.</title>
        <authorList>
            <person name="Mardanov A.V."/>
            <person name="Beletsky A.V."/>
            <person name="Ravin N.V."/>
            <person name="Botchkova E.A."/>
            <person name="Litti Y.V."/>
            <person name="Nozhevnikova A.N."/>
        </authorList>
    </citation>
    <scope>NUCLEOTIDE SEQUENCE [LARGE SCALE GENOMIC DNA]</scope>
    <source>
        <strain evidence="9">J2</strain>
    </source>
</reference>
<dbReference type="PANTHER" id="PTHR31686">
    <property type="match status" value="1"/>
</dbReference>
<comment type="caution">
    <text evidence="9">The sequence shown here is derived from an EMBL/GenBank/DDBJ whole genome shotgun (WGS) entry which is preliminary data.</text>
</comment>
<dbReference type="EMBL" id="SULG01000066">
    <property type="protein sequence ID" value="TLD41016.1"/>
    <property type="molecule type" value="Genomic_DNA"/>
</dbReference>
<evidence type="ECO:0000256" key="7">
    <source>
        <dbReference type="ARBA" id="ARBA00023136"/>
    </source>
</evidence>
<comment type="similarity">
    <text evidence="2">Belongs to the tellurite-resistance/dicarboxylate transporter (TDT) family.</text>
</comment>
<feature type="transmembrane region" description="Helical" evidence="8">
    <location>
        <begin position="158"/>
        <end position="178"/>
    </location>
</feature>
<evidence type="ECO:0000256" key="6">
    <source>
        <dbReference type="ARBA" id="ARBA00022989"/>
    </source>
</evidence>
<feature type="transmembrane region" description="Helical" evidence="8">
    <location>
        <begin position="336"/>
        <end position="361"/>
    </location>
</feature>
<feature type="transmembrane region" description="Helical" evidence="8">
    <location>
        <begin position="230"/>
        <end position="249"/>
    </location>
</feature>
<evidence type="ECO:0000256" key="4">
    <source>
        <dbReference type="ARBA" id="ARBA00022475"/>
    </source>
</evidence>
<feature type="transmembrane region" description="Helical" evidence="8">
    <location>
        <begin position="55"/>
        <end position="76"/>
    </location>
</feature>
<dbReference type="PANTHER" id="PTHR31686:SF1">
    <property type="entry name" value="SULFITE EFFLUX PUMP SSU1"/>
    <property type="match status" value="1"/>
</dbReference>
<feature type="transmembrane region" description="Helical" evidence="8">
    <location>
        <begin position="198"/>
        <end position="218"/>
    </location>
</feature>
<dbReference type="InterPro" id="IPR051629">
    <property type="entry name" value="Sulfite_efflux_TDT"/>
</dbReference>
<keyword evidence="5 8" id="KW-0812">Transmembrane</keyword>
<dbReference type="Gene3D" id="1.50.10.150">
    <property type="entry name" value="Voltage-dependent anion channel"/>
    <property type="match status" value="1"/>
</dbReference>
<dbReference type="CDD" id="cd09319">
    <property type="entry name" value="TDT_like_1"/>
    <property type="match status" value="1"/>
</dbReference>
<dbReference type="AlphaFoldDB" id="A0A533Q8Q3"/>
<feature type="transmembrane region" description="Helical" evidence="8">
    <location>
        <begin position="269"/>
        <end position="290"/>
    </location>
</feature>
<dbReference type="Proteomes" id="UP000319783">
    <property type="component" value="Unassembled WGS sequence"/>
</dbReference>
<accession>A0A533Q8Q3</accession>
<feature type="transmembrane region" description="Helical" evidence="8">
    <location>
        <begin position="29"/>
        <end position="49"/>
    </location>
</feature>
<dbReference type="GO" id="GO:0005886">
    <property type="term" value="C:plasma membrane"/>
    <property type="evidence" value="ECO:0007669"/>
    <property type="project" value="UniProtKB-SubCell"/>
</dbReference>
<evidence type="ECO:0000256" key="8">
    <source>
        <dbReference type="SAM" id="Phobius"/>
    </source>
</evidence>
<evidence type="ECO:0000256" key="5">
    <source>
        <dbReference type="ARBA" id="ARBA00022692"/>
    </source>
</evidence>
<comment type="subcellular location">
    <subcellularLocation>
        <location evidence="1">Cell membrane</location>
        <topology evidence="1">Multi-pass membrane protein</topology>
    </subcellularLocation>
</comment>
<evidence type="ECO:0000256" key="3">
    <source>
        <dbReference type="ARBA" id="ARBA00022448"/>
    </source>
</evidence>
<feature type="transmembrane region" description="Helical" evidence="8">
    <location>
        <begin position="302"/>
        <end position="324"/>
    </location>
</feature>
<protein>
    <submittedName>
        <fullName evidence="9">C4-dicarboxylate transporter/malic acid transport protein</fullName>
    </submittedName>
</protein>
<evidence type="ECO:0000256" key="1">
    <source>
        <dbReference type="ARBA" id="ARBA00004651"/>
    </source>
</evidence>
<evidence type="ECO:0000256" key="2">
    <source>
        <dbReference type="ARBA" id="ARBA00008566"/>
    </source>
</evidence>
<organism evidence="9 10">
    <name type="scientific">Candidatus Jettenia ecosi</name>
    <dbReference type="NCBI Taxonomy" id="2494326"/>
    <lineage>
        <taxon>Bacteria</taxon>
        <taxon>Pseudomonadati</taxon>
        <taxon>Planctomycetota</taxon>
        <taxon>Candidatus Brocadiia</taxon>
        <taxon>Candidatus Brocadiales</taxon>
        <taxon>Candidatus Brocadiaceae</taxon>
        <taxon>Candidatus Jettenia</taxon>
    </lineage>
</organism>
<sequence>MTMSLKPENYPKFDYVPLLNSFKGTVKELVPAYFAMVMATGIVSIAAHLLGMSFIAVALFWLNICVYLILWFLNVLRIIWFPSQFFSDMVDHKRGPGFFTFIAGSCVLGSQFVLMSGSYRVAIFLWVLGIILWLCLTCTIFTAFTIKENKPSLGEGITGAWLLAVVSTQSIAALSALIASHWKQPYKLEVNFFALSMWLWGGMLYIWMISLIFYRYTFFKFSPGDLTPPYWINMGAMAISTLAGSLLIANSPDAPFLRSLLPFLKGFTIFYWATGTWWIPMLIILAMWRYVYKRFPLKYDPLYWGAIFPLGMYTACTFQMARAMDLEFLYVIPRCFVYIALLTWLAAFSGLVYILVSRLIVFVNKRGHSKS</sequence>
<keyword evidence="4" id="KW-1003">Cell membrane</keyword>
<dbReference type="GO" id="GO:0000319">
    <property type="term" value="F:sulfite transmembrane transporter activity"/>
    <property type="evidence" value="ECO:0007669"/>
    <property type="project" value="TreeGrafter"/>
</dbReference>
<dbReference type="InterPro" id="IPR004695">
    <property type="entry name" value="SLAC1/Mae1/Ssu1/TehA"/>
</dbReference>